<dbReference type="Pfam" id="PF01428">
    <property type="entry name" value="zf-AN1"/>
    <property type="match status" value="2"/>
</dbReference>
<dbReference type="PROSITE" id="PS51039">
    <property type="entry name" value="ZF_AN1"/>
    <property type="match status" value="2"/>
</dbReference>
<dbReference type="PANTHER" id="PTHR14677:SF20">
    <property type="entry name" value="ZINC FINGER AN1-TYPE CONTAINING 2A-RELATED"/>
    <property type="match status" value="1"/>
</dbReference>
<evidence type="ECO:0000256" key="3">
    <source>
        <dbReference type="ARBA" id="ARBA00022771"/>
    </source>
</evidence>
<dbReference type="GO" id="GO:0008270">
    <property type="term" value="F:zinc ion binding"/>
    <property type="evidence" value="ECO:0007669"/>
    <property type="project" value="UniProtKB-KW"/>
</dbReference>
<comment type="caution">
    <text evidence="8">The sequence shown here is derived from an EMBL/GenBank/DDBJ whole genome shotgun (WGS) entry which is preliminary data.</text>
</comment>
<evidence type="ECO:0000313" key="8">
    <source>
        <dbReference type="EMBL" id="CAG8583202.1"/>
    </source>
</evidence>
<organism evidence="8 9">
    <name type="scientific">Ambispora leptoticha</name>
    <dbReference type="NCBI Taxonomy" id="144679"/>
    <lineage>
        <taxon>Eukaryota</taxon>
        <taxon>Fungi</taxon>
        <taxon>Fungi incertae sedis</taxon>
        <taxon>Mucoromycota</taxon>
        <taxon>Glomeromycotina</taxon>
        <taxon>Glomeromycetes</taxon>
        <taxon>Archaeosporales</taxon>
        <taxon>Ambisporaceae</taxon>
        <taxon>Ambispora</taxon>
    </lineage>
</organism>
<evidence type="ECO:0000256" key="1">
    <source>
        <dbReference type="ARBA" id="ARBA00022723"/>
    </source>
</evidence>
<protein>
    <submittedName>
        <fullName evidence="8">4596_t:CDS:1</fullName>
    </submittedName>
</protein>
<feature type="domain" description="AN1-type" evidence="7">
    <location>
        <begin position="4"/>
        <end position="52"/>
    </location>
</feature>
<dbReference type="EMBL" id="CAJVPS010003135">
    <property type="protein sequence ID" value="CAG8583202.1"/>
    <property type="molecule type" value="Genomic_DNA"/>
</dbReference>
<dbReference type="OrthoDB" id="431929at2759"/>
<dbReference type="PANTHER" id="PTHR14677">
    <property type="entry name" value="ARSENITE INDUCUBLE RNA ASSOCIATED PROTEIN AIP-1-RELATED"/>
    <property type="match status" value="1"/>
</dbReference>
<evidence type="ECO:0000256" key="6">
    <source>
        <dbReference type="SAM" id="MobiDB-lite"/>
    </source>
</evidence>
<evidence type="ECO:0000256" key="5">
    <source>
        <dbReference type="PROSITE-ProRule" id="PRU00449"/>
    </source>
</evidence>
<keyword evidence="9" id="KW-1185">Reference proteome</keyword>
<dbReference type="InterPro" id="IPR000058">
    <property type="entry name" value="Znf_AN1"/>
</dbReference>
<evidence type="ECO:0000256" key="2">
    <source>
        <dbReference type="ARBA" id="ARBA00022737"/>
    </source>
</evidence>
<dbReference type="Pfam" id="PF25403">
    <property type="entry name" value="zf-C2H2_ZFAND2"/>
    <property type="match status" value="1"/>
</dbReference>
<keyword evidence="3 5" id="KW-0863">Zinc-finger</keyword>
<reference evidence="8" key="1">
    <citation type="submission" date="2021-06" db="EMBL/GenBank/DDBJ databases">
        <authorList>
            <person name="Kallberg Y."/>
            <person name="Tangrot J."/>
            <person name="Rosling A."/>
        </authorList>
    </citation>
    <scope>NUCLEOTIDE SEQUENCE</scope>
    <source>
        <strain evidence="8">FL130A</strain>
    </source>
</reference>
<dbReference type="InterPro" id="IPR057357">
    <property type="entry name" value="Znf-C2H2_ZFAND2A/B"/>
</dbReference>
<keyword evidence="1" id="KW-0479">Metal-binding</keyword>
<evidence type="ECO:0000259" key="7">
    <source>
        <dbReference type="PROSITE" id="PS51039"/>
    </source>
</evidence>
<dbReference type="AlphaFoldDB" id="A0A9N9G408"/>
<accession>A0A9N9G408</accession>
<proteinExistence type="predicted"/>
<dbReference type="SUPFAM" id="SSF118310">
    <property type="entry name" value="AN1-like Zinc finger"/>
    <property type="match status" value="2"/>
</dbReference>
<keyword evidence="4" id="KW-0862">Zinc</keyword>
<evidence type="ECO:0000313" key="9">
    <source>
        <dbReference type="Proteomes" id="UP000789508"/>
    </source>
</evidence>
<dbReference type="SMART" id="SM00154">
    <property type="entry name" value="ZnF_AN1"/>
    <property type="match status" value="2"/>
</dbReference>
<dbReference type="Gene3D" id="4.10.1110.10">
    <property type="entry name" value="AN1-like Zinc finger"/>
    <property type="match status" value="2"/>
</dbReference>
<keyword evidence="2" id="KW-0677">Repeat</keyword>
<dbReference type="InterPro" id="IPR035896">
    <property type="entry name" value="AN1-like_Znf"/>
</dbReference>
<feature type="region of interest" description="Disordered" evidence="6">
    <location>
        <begin position="145"/>
        <end position="172"/>
    </location>
</feature>
<feature type="compositionally biased region" description="Polar residues" evidence="6">
    <location>
        <begin position="145"/>
        <end position="168"/>
    </location>
</feature>
<dbReference type="GO" id="GO:0005737">
    <property type="term" value="C:cytoplasm"/>
    <property type="evidence" value="ECO:0007669"/>
    <property type="project" value="TreeGrafter"/>
</dbReference>
<gene>
    <name evidence="8" type="ORF">ALEPTO_LOCUS7361</name>
</gene>
<sequence>MEFPDLGGHCHKTSCKQLDYLPFKCSYCKNAFCHEHSKPQDHDCPSAPQGDGARVPTCPICNAPVPVNKGEDPNIRMERHIANDCRPAPKTTSTKPFNSCSVQNCKQRVAVKLLCSGCGKNYCIKHRLEVDHMCEKVKSQNRATSISRLTGNSSGKNSGDSTTTTSNHMKPKLTVKNWMNKLFNRK</sequence>
<evidence type="ECO:0000256" key="4">
    <source>
        <dbReference type="ARBA" id="ARBA00022833"/>
    </source>
</evidence>
<feature type="domain" description="AN1-type" evidence="7">
    <location>
        <begin position="94"/>
        <end position="142"/>
    </location>
</feature>
<dbReference type="Proteomes" id="UP000789508">
    <property type="component" value="Unassembled WGS sequence"/>
</dbReference>
<name>A0A9N9G408_9GLOM</name>